<feature type="domain" description="PDZ" evidence="4">
    <location>
        <begin position="6"/>
        <end position="89"/>
    </location>
</feature>
<evidence type="ECO:0000256" key="2">
    <source>
        <dbReference type="ARBA" id="ARBA00022490"/>
    </source>
</evidence>
<dbReference type="EMBL" id="AMQN01001157">
    <property type="status" value="NOT_ANNOTATED_CDS"/>
    <property type="molecule type" value="Genomic_DNA"/>
</dbReference>
<comment type="subcellular location">
    <subcellularLocation>
        <location evidence="1">Cytoplasm</location>
    </subcellularLocation>
</comment>
<dbReference type="OrthoDB" id="44841at2759"/>
<dbReference type="GO" id="GO:0005912">
    <property type="term" value="C:adherens junction"/>
    <property type="evidence" value="ECO:0007669"/>
    <property type="project" value="TreeGrafter"/>
</dbReference>
<dbReference type="CDD" id="cd23068">
    <property type="entry name" value="PDZ_ZASP52-like"/>
    <property type="match status" value="1"/>
</dbReference>
<dbReference type="GO" id="GO:0030018">
    <property type="term" value="C:Z disc"/>
    <property type="evidence" value="ECO:0007669"/>
    <property type="project" value="TreeGrafter"/>
</dbReference>
<keyword evidence="2" id="KW-0963">Cytoplasm</keyword>
<gene>
    <name evidence="5" type="ORF">CAPTEDRAFT_27818</name>
</gene>
<dbReference type="OMA" id="FIHNEAQ"/>
<dbReference type="STRING" id="283909.R7ULZ1"/>
<dbReference type="GO" id="GO:0031941">
    <property type="term" value="C:filamentous actin"/>
    <property type="evidence" value="ECO:0007669"/>
    <property type="project" value="TreeGrafter"/>
</dbReference>
<dbReference type="PROSITE" id="PS50106">
    <property type="entry name" value="PDZ"/>
    <property type="match status" value="1"/>
</dbReference>
<keyword evidence="3" id="KW-0440">LIM domain</keyword>
<dbReference type="Proteomes" id="UP000014760">
    <property type="component" value="Unassembled WGS sequence"/>
</dbReference>
<dbReference type="Pfam" id="PF00595">
    <property type="entry name" value="PDZ"/>
    <property type="match status" value="1"/>
</dbReference>
<dbReference type="InterPro" id="IPR036034">
    <property type="entry name" value="PDZ_sf"/>
</dbReference>
<feature type="non-terminal residue" evidence="5">
    <location>
        <position position="154"/>
    </location>
</feature>
<dbReference type="Gene3D" id="2.30.42.10">
    <property type="match status" value="1"/>
</dbReference>
<proteinExistence type="predicted"/>
<accession>R7ULZ1</accession>
<evidence type="ECO:0000259" key="4">
    <source>
        <dbReference type="PROSITE" id="PS50106"/>
    </source>
</evidence>
<dbReference type="FunFam" id="2.30.42.10:FF:000055">
    <property type="entry name" value="PDZ and LIM domain protein 3"/>
    <property type="match status" value="1"/>
</dbReference>
<evidence type="ECO:0000313" key="5">
    <source>
        <dbReference type="EMBL" id="ELU07245.1"/>
    </source>
</evidence>
<keyword evidence="7" id="KW-1185">Reference proteome</keyword>
<dbReference type="HOGENOM" id="CLU_1708695_0_0_1"/>
<name>R7ULZ1_CAPTE</name>
<organism evidence="5">
    <name type="scientific">Capitella teleta</name>
    <name type="common">Polychaete worm</name>
    <dbReference type="NCBI Taxonomy" id="283909"/>
    <lineage>
        <taxon>Eukaryota</taxon>
        <taxon>Metazoa</taxon>
        <taxon>Spiralia</taxon>
        <taxon>Lophotrochozoa</taxon>
        <taxon>Annelida</taxon>
        <taxon>Polychaeta</taxon>
        <taxon>Sedentaria</taxon>
        <taxon>Scolecida</taxon>
        <taxon>Capitellidae</taxon>
        <taxon>Capitella</taxon>
    </lineage>
</organism>
<dbReference type="SMART" id="SM00228">
    <property type="entry name" value="PDZ"/>
    <property type="match status" value="1"/>
</dbReference>
<reference evidence="6" key="3">
    <citation type="submission" date="2015-06" db="UniProtKB">
        <authorList>
            <consortium name="EnsemblMetazoa"/>
        </authorList>
    </citation>
    <scope>IDENTIFICATION</scope>
</reference>
<dbReference type="GO" id="GO:0030036">
    <property type="term" value="P:actin cytoskeleton organization"/>
    <property type="evidence" value="ECO:0007669"/>
    <property type="project" value="TreeGrafter"/>
</dbReference>
<dbReference type="EnsemblMetazoa" id="CapteT27818">
    <property type="protein sequence ID" value="CapteP27818"/>
    <property type="gene ID" value="CapteG27818"/>
</dbReference>
<dbReference type="GO" id="GO:0001725">
    <property type="term" value="C:stress fiber"/>
    <property type="evidence" value="ECO:0007669"/>
    <property type="project" value="TreeGrafter"/>
</dbReference>
<dbReference type="EMBL" id="KB300094">
    <property type="protein sequence ID" value="ELU07245.1"/>
    <property type="molecule type" value="Genomic_DNA"/>
</dbReference>
<dbReference type="GO" id="GO:0051371">
    <property type="term" value="F:muscle alpha-actinin binding"/>
    <property type="evidence" value="ECO:0007669"/>
    <property type="project" value="TreeGrafter"/>
</dbReference>
<keyword evidence="3" id="KW-0862">Zinc</keyword>
<dbReference type="GO" id="GO:0003779">
    <property type="term" value="F:actin binding"/>
    <property type="evidence" value="ECO:0007669"/>
    <property type="project" value="TreeGrafter"/>
</dbReference>
<keyword evidence="3" id="KW-0479">Metal-binding</keyword>
<dbReference type="GO" id="GO:0061061">
    <property type="term" value="P:muscle structure development"/>
    <property type="evidence" value="ECO:0007669"/>
    <property type="project" value="TreeGrafter"/>
</dbReference>
<evidence type="ECO:0000256" key="1">
    <source>
        <dbReference type="ARBA" id="ARBA00004496"/>
    </source>
</evidence>
<evidence type="ECO:0000313" key="7">
    <source>
        <dbReference type="Proteomes" id="UP000014760"/>
    </source>
</evidence>
<dbReference type="PANTHER" id="PTHR24214">
    <property type="entry name" value="PDZ AND LIM DOMAIN PROTEIN ZASP"/>
    <property type="match status" value="1"/>
</dbReference>
<sequence>MAETLNLVLKRSTPDEPWGFRLQGGVDFKTPLSVQMVNPGGVAERCGLQPSDAVLSLNGQPTEVMEHEEAKRVFVMAGMDVGVVVQRGAVSTWKPKVTPLADLKTGTPQNPSMYGDPAESFVQRTSLAADKQDPIRVGSAHNRTARPFAGFGGS</sequence>
<dbReference type="PANTHER" id="PTHR24214:SF38">
    <property type="entry name" value="PDZ AND LIM DOMAIN PROTEIN ZASP-RELATED"/>
    <property type="match status" value="1"/>
</dbReference>
<dbReference type="AlphaFoldDB" id="R7ULZ1"/>
<reference evidence="7" key="1">
    <citation type="submission" date="2012-12" db="EMBL/GenBank/DDBJ databases">
        <authorList>
            <person name="Hellsten U."/>
            <person name="Grimwood J."/>
            <person name="Chapman J.A."/>
            <person name="Shapiro H."/>
            <person name="Aerts A."/>
            <person name="Otillar R.P."/>
            <person name="Terry A.Y."/>
            <person name="Boore J.L."/>
            <person name="Simakov O."/>
            <person name="Marletaz F."/>
            <person name="Cho S.-J."/>
            <person name="Edsinger-Gonzales E."/>
            <person name="Havlak P."/>
            <person name="Kuo D.-H."/>
            <person name="Larsson T."/>
            <person name="Lv J."/>
            <person name="Arendt D."/>
            <person name="Savage R."/>
            <person name="Osoegawa K."/>
            <person name="de Jong P."/>
            <person name="Lindberg D.R."/>
            <person name="Seaver E.C."/>
            <person name="Weisblat D.A."/>
            <person name="Putnam N.H."/>
            <person name="Grigoriev I.V."/>
            <person name="Rokhsar D.S."/>
        </authorList>
    </citation>
    <scope>NUCLEOTIDE SEQUENCE</scope>
    <source>
        <strain evidence="7">I ESC-2004</strain>
    </source>
</reference>
<protein>
    <recommendedName>
        <fullName evidence="4">PDZ domain-containing protein</fullName>
    </recommendedName>
</protein>
<reference evidence="5 7" key="2">
    <citation type="journal article" date="2013" name="Nature">
        <title>Insights into bilaterian evolution from three spiralian genomes.</title>
        <authorList>
            <person name="Simakov O."/>
            <person name="Marletaz F."/>
            <person name="Cho S.J."/>
            <person name="Edsinger-Gonzales E."/>
            <person name="Havlak P."/>
            <person name="Hellsten U."/>
            <person name="Kuo D.H."/>
            <person name="Larsson T."/>
            <person name="Lv J."/>
            <person name="Arendt D."/>
            <person name="Savage R."/>
            <person name="Osoegawa K."/>
            <person name="de Jong P."/>
            <person name="Grimwood J."/>
            <person name="Chapman J.A."/>
            <person name="Shapiro H."/>
            <person name="Aerts A."/>
            <person name="Otillar R.P."/>
            <person name="Terry A.Y."/>
            <person name="Boore J.L."/>
            <person name="Grigoriev I.V."/>
            <person name="Lindberg D.R."/>
            <person name="Seaver E.C."/>
            <person name="Weisblat D.A."/>
            <person name="Putnam N.H."/>
            <person name="Rokhsar D.S."/>
        </authorList>
    </citation>
    <scope>NUCLEOTIDE SEQUENCE</scope>
    <source>
        <strain evidence="5 7">I ESC-2004</strain>
    </source>
</reference>
<evidence type="ECO:0000256" key="3">
    <source>
        <dbReference type="ARBA" id="ARBA00023038"/>
    </source>
</evidence>
<dbReference type="InterPro" id="IPR050604">
    <property type="entry name" value="PDZ-LIM_domain"/>
</dbReference>
<evidence type="ECO:0000313" key="6">
    <source>
        <dbReference type="EnsemblMetazoa" id="CapteP27818"/>
    </source>
</evidence>
<dbReference type="InterPro" id="IPR001478">
    <property type="entry name" value="PDZ"/>
</dbReference>
<dbReference type="SUPFAM" id="SSF50156">
    <property type="entry name" value="PDZ domain-like"/>
    <property type="match status" value="1"/>
</dbReference>